<dbReference type="STRING" id="9669.ENSMPUP00000018062"/>
<feature type="domain" description="REJ" evidence="1">
    <location>
        <begin position="1"/>
        <end position="105"/>
    </location>
</feature>
<dbReference type="GeneTree" id="ENSGT00940000162104"/>
<evidence type="ECO:0000259" key="1">
    <source>
        <dbReference type="PROSITE" id="PS51111"/>
    </source>
</evidence>
<sequence length="109" mass="11930">MEFRTLLHRDMQGCVQSLGSDRVHLPADLAGQSPAGAAAQGPCYVSQLMLFKENPFPGGPAPGQIGRVITPSLFSCSSRKPIRRWRLREPVTVEFGEDDDLVRGPCRPP</sequence>
<dbReference type="PROSITE" id="PS51111">
    <property type="entry name" value="REJ"/>
    <property type="match status" value="1"/>
</dbReference>
<proteinExistence type="predicted"/>
<dbReference type="Ensembl" id="ENSMPUT00000018326.1">
    <property type="protein sequence ID" value="ENSMPUP00000018062.1"/>
    <property type="gene ID" value="ENSMPUG00000018174.1"/>
</dbReference>
<dbReference type="InParanoid" id="M3Z3A0"/>
<protein>
    <recommendedName>
        <fullName evidence="1">REJ domain-containing protein</fullName>
    </recommendedName>
</protein>
<dbReference type="eggNOG" id="KOG3599">
    <property type="taxonomic scope" value="Eukaryota"/>
</dbReference>
<dbReference type="HOGENOM" id="CLU_2183071_0_0_1"/>
<evidence type="ECO:0000313" key="2">
    <source>
        <dbReference type="Ensembl" id="ENSMPUP00000018062.1"/>
    </source>
</evidence>
<dbReference type="InterPro" id="IPR014010">
    <property type="entry name" value="REJ_dom"/>
</dbReference>
<organism evidence="2">
    <name type="scientific">Mustela putorius furo</name>
    <name type="common">European domestic ferret</name>
    <name type="synonym">Mustela furo</name>
    <dbReference type="NCBI Taxonomy" id="9669"/>
    <lineage>
        <taxon>Eukaryota</taxon>
        <taxon>Metazoa</taxon>
        <taxon>Chordata</taxon>
        <taxon>Craniata</taxon>
        <taxon>Vertebrata</taxon>
        <taxon>Euteleostomi</taxon>
        <taxon>Mammalia</taxon>
        <taxon>Eutheria</taxon>
        <taxon>Laurasiatheria</taxon>
        <taxon>Carnivora</taxon>
        <taxon>Caniformia</taxon>
        <taxon>Musteloidea</taxon>
        <taxon>Mustelidae</taxon>
        <taxon>Mustelinae</taxon>
        <taxon>Mustela</taxon>
    </lineage>
</organism>
<dbReference type="GO" id="GO:0016020">
    <property type="term" value="C:membrane"/>
    <property type="evidence" value="ECO:0007669"/>
    <property type="project" value="UniProtKB-SubCell"/>
</dbReference>
<dbReference type="AlphaFoldDB" id="M3Z3A0"/>
<dbReference type="EMBL" id="AEYP01005144">
    <property type="status" value="NOT_ANNOTATED_CDS"/>
    <property type="molecule type" value="Genomic_DNA"/>
</dbReference>
<name>M3Z3A0_MUSPF</name>
<accession>M3Z3A0</accession>
<reference evidence="2" key="1">
    <citation type="submission" date="2024-06" db="UniProtKB">
        <authorList>
            <consortium name="Ensembl"/>
        </authorList>
    </citation>
    <scope>IDENTIFICATION</scope>
</reference>